<keyword evidence="1" id="KW-0472">Membrane</keyword>
<organism evidence="2 3">
    <name type="scientific">Brachionus plicatilis</name>
    <name type="common">Marine rotifer</name>
    <name type="synonym">Brachionus muelleri</name>
    <dbReference type="NCBI Taxonomy" id="10195"/>
    <lineage>
        <taxon>Eukaryota</taxon>
        <taxon>Metazoa</taxon>
        <taxon>Spiralia</taxon>
        <taxon>Gnathifera</taxon>
        <taxon>Rotifera</taxon>
        <taxon>Eurotatoria</taxon>
        <taxon>Monogononta</taxon>
        <taxon>Pseudotrocha</taxon>
        <taxon>Ploima</taxon>
        <taxon>Brachionidae</taxon>
        <taxon>Brachionus</taxon>
    </lineage>
</organism>
<evidence type="ECO:0000313" key="3">
    <source>
        <dbReference type="Proteomes" id="UP000276133"/>
    </source>
</evidence>
<dbReference type="EMBL" id="REGN01003428">
    <property type="protein sequence ID" value="RNA22562.1"/>
    <property type="molecule type" value="Genomic_DNA"/>
</dbReference>
<protein>
    <submittedName>
        <fullName evidence="2">Uncharacterized protein</fullName>
    </submittedName>
</protein>
<feature type="transmembrane region" description="Helical" evidence="1">
    <location>
        <begin position="28"/>
        <end position="46"/>
    </location>
</feature>
<keyword evidence="3" id="KW-1185">Reference proteome</keyword>
<accession>A0A3M7RG84</accession>
<reference evidence="2 3" key="1">
    <citation type="journal article" date="2018" name="Sci. Rep.">
        <title>Genomic signatures of local adaptation to the degree of environmental predictability in rotifers.</title>
        <authorList>
            <person name="Franch-Gras L."/>
            <person name="Hahn C."/>
            <person name="Garcia-Roger E.M."/>
            <person name="Carmona M.J."/>
            <person name="Serra M."/>
            <person name="Gomez A."/>
        </authorList>
    </citation>
    <scope>NUCLEOTIDE SEQUENCE [LARGE SCALE GENOMIC DNA]</scope>
    <source>
        <strain evidence="2">HYR1</strain>
    </source>
</reference>
<dbReference type="AlphaFoldDB" id="A0A3M7RG84"/>
<evidence type="ECO:0000313" key="2">
    <source>
        <dbReference type="EMBL" id="RNA22562.1"/>
    </source>
</evidence>
<dbReference type="Proteomes" id="UP000276133">
    <property type="component" value="Unassembled WGS sequence"/>
</dbReference>
<proteinExistence type="predicted"/>
<gene>
    <name evidence="2" type="ORF">BpHYR1_046934</name>
</gene>
<comment type="caution">
    <text evidence="2">The sequence shown here is derived from an EMBL/GenBank/DDBJ whole genome shotgun (WGS) entry which is preliminary data.</text>
</comment>
<name>A0A3M7RG84_BRAPC</name>
<evidence type="ECO:0000256" key="1">
    <source>
        <dbReference type="SAM" id="Phobius"/>
    </source>
</evidence>
<sequence>MSFNRLDLFATCQALTADWQGLFVLRHVLSWLLLLLKGILLLAHLTDFWPLKYKLLIGSELGEVVALIIWADDEADELDDVVVVTAVSELIELMPESVSPNWSLVLISKFLLFMSMDGDDFNLAVA</sequence>
<keyword evidence="1" id="KW-1133">Transmembrane helix</keyword>
<keyword evidence="1" id="KW-0812">Transmembrane</keyword>